<dbReference type="SUPFAM" id="SSF55608">
    <property type="entry name" value="Homing endonucleases"/>
    <property type="match status" value="1"/>
</dbReference>
<reference evidence="1" key="1">
    <citation type="journal article" date="2014" name="Front. Microbiol.">
        <title>High frequency of phylogenetically diverse reductive dehalogenase-homologous genes in deep subseafloor sedimentary metagenomes.</title>
        <authorList>
            <person name="Kawai M."/>
            <person name="Futagami T."/>
            <person name="Toyoda A."/>
            <person name="Takaki Y."/>
            <person name="Nishi S."/>
            <person name="Hori S."/>
            <person name="Arai W."/>
            <person name="Tsubouchi T."/>
            <person name="Morono Y."/>
            <person name="Uchiyama I."/>
            <person name="Ito T."/>
            <person name="Fujiyama A."/>
            <person name="Inagaki F."/>
            <person name="Takami H."/>
        </authorList>
    </citation>
    <scope>NUCLEOTIDE SEQUENCE</scope>
    <source>
        <strain evidence="1">Expedition CK06-06</strain>
    </source>
</reference>
<sequence length="73" mass="8136">MGQWMKPGLEPTESPTLKEIYWAAGYLDGEGSFYKANCAGQVRATSTDDEPLEKLRRWFGGSISGQKCYPSSR</sequence>
<dbReference type="EMBL" id="BARV01035609">
    <property type="protein sequence ID" value="GAI58144.1"/>
    <property type="molecule type" value="Genomic_DNA"/>
</dbReference>
<comment type="caution">
    <text evidence="1">The sequence shown here is derived from an EMBL/GenBank/DDBJ whole genome shotgun (WGS) entry which is preliminary data.</text>
</comment>
<proteinExistence type="predicted"/>
<evidence type="ECO:0008006" key="2">
    <source>
        <dbReference type="Google" id="ProtNLM"/>
    </source>
</evidence>
<gene>
    <name evidence="1" type="ORF">S06H3_55533</name>
</gene>
<protein>
    <recommendedName>
        <fullName evidence="2">Homing endonuclease LAGLIDADG domain-containing protein</fullName>
    </recommendedName>
</protein>
<accession>X1RRK6</accession>
<name>X1RRK6_9ZZZZ</name>
<dbReference type="InterPro" id="IPR027434">
    <property type="entry name" value="Homing_endonucl"/>
</dbReference>
<dbReference type="AlphaFoldDB" id="X1RRK6"/>
<feature type="non-terminal residue" evidence="1">
    <location>
        <position position="73"/>
    </location>
</feature>
<organism evidence="1">
    <name type="scientific">marine sediment metagenome</name>
    <dbReference type="NCBI Taxonomy" id="412755"/>
    <lineage>
        <taxon>unclassified sequences</taxon>
        <taxon>metagenomes</taxon>
        <taxon>ecological metagenomes</taxon>
    </lineage>
</organism>
<evidence type="ECO:0000313" key="1">
    <source>
        <dbReference type="EMBL" id="GAI58144.1"/>
    </source>
</evidence>